<evidence type="ECO:0000313" key="2">
    <source>
        <dbReference type="EMBL" id="GFR61463.1"/>
    </source>
</evidence>
<proteinExistence type="predicted"/>
<keyword evidence="1" id="KW-1133">Transmembrane helix</keyword>
<name>A0AAV4EK20_9GAST</name>
<organism evidence="2 3">
    <name type="scientific">Elysia marginata</name>
    <dbReference type="NCBI Taxonomy" id="1093978"/>
    <lineage>
        <taxon>Eukaryota</taxon>
        <taxon>Metazoa</taxon>
        <taxon>Spiralia</taxon>
        <taxon>Lophotrochozoa</taxon>
        <taxon>Mollusca</taxon>
        <taxon>Gastropoda</taxon>
        <taxon>Heterobranchia</taxon>
        <taxon>Euthyneura</taxon>
        <taxon>Panpulmonata</taxon>
        <taxon>Sacoglossa</taxon>
        <taxon>Placobranchoidea</taxon>
        <taxon>Plakobranchidae</taxon>
        <taxon>Elysia</taxon>
    </lineage>
</organism>
<evidence type="ECO:0000313" key="3">
    <source>
        <dbReference type="Proteomes" id="UP000762676"/>
    </source>
</evidence>
<dbReference type="Proteomes" id="UP000762676">
    <property type="component" value="Unassembled WGS sequence"/>
</dbReference>
<reference evidence="2 3" key="1">
    <citation type="journal article" date="2021" name="Elife">
        <title>Chloroplast acquisition without the gene transfer in kleptoplastic sea slugs, Plakobranchus ocellatus.</title>
        <authorList>
            <person name="Maeda T."/>
            <person name="Takahashi S."/>
            <person name="Yoshida T."/>
            <person name="Shimamura S."/>
            <person name="Takaki Y."/>
            <person name="Nagai Y."/>
            <person name="Toyoda A."/>
            <person name="Suzuki Y."/>
            <person name="Arimoto A."/>
            <person name="Ishii H."/>
            <person name="Satoh N."/>
            <person name="Nishiyama T."/>
            <person name="Hasebe M."/>
            <person name="Maruyama T."/>
            <person name="Minagawa J."/>
            <person name="Obokata J."/>
            <person name="Shigenobu S."/>
        </authorList>
    </citation>
    <scope>NUCLEOTIDE SEQUENCE [LARGE SCALE GENOMIC DNA]</scope>
</reference>
<sequence>MVFAPFAKDLSLSDSISFNKRQTDIGKSLETIQRLYSNYGEKVALLLITDGNTTEGNNYTHQNFARNLRIYPMVVGDTIPKVDLKIENINANPYTSKGNVFPTEIFSKYDGEKPVQTVCEISRNGKKIFSENLYFNKLNRSKVIKAFLKSGTVGMNHFKVLLKPIPKESNILNNKKEFAIEVLDKKVNVIVVSSIVHPDLGTLKKSLKNANGYDFRLIRPKQRYELWKEKGIFILYQPDNNFRNIFRKIQAYKKNYLIITGTKTDWSFLNSIQREISLSTSIKDTEETQPIFNSDYHNFVINNFSFLNYPPLLSQFGTLKASIPLASLFFKSINGISTDIPLMATAESQGNRRGFLFGEGIWKWRMKDYLEHKTFRIFDDLFGKFIYYLSQDNSRDRLVVDSKQFYNQGDVQIVARYFDKDYNFDDRAVMQIEMKNKDGFVQDAIMTLKKGYYKASFNSAPAGSYTYKISVKGVPNMAREGQLKVLEYNAEKQFEKADIDKLRVIAKTTNGELVFSFSQFQNTLFSSEETAKPIVKKISKPIHLLDITWLFLTLVGIFSAEWFLRKRNGLV</sequence>
<comment type="caution">
    <text evidence="2">The sequence shown here is derived from an EMBL/GenBank/DDBJ whole genome shotgun (WGS) entry which is preliminary data.</text>
</comment>
<gene>
    <name evidence="2" type="ORF">ElyMa_000104100</name>
</gene>
<dbReference type="AlphaFoldDB" id="A0AAV4EK20"/>
<feature type="transmembrane region" description="Helical" evidence="1">
    <location>
        <begin position="542"/>
        <end position="564"/>
    </location>
</feature>
<keyword evidence="1" id="KW-0472">Membrane</keyword>
<evidence type="ECO:0008006" key="4">
    <source>
        <dbReference type="Google" id="ProtNLM"/>
    </source>
</evidence>
<dbReference type="PANTHER" id="PTHR37947">
    <property type="entry name" value="BLL2462 PROTEIN"/>
    <property type="match status" value="1"/>
</dbReference>
<dbReference type="PANTHER" id="PTHR37947:SF1">
    <property type="entry name" value="BLL2462 PROTEIN"/>
    <property type="match status" value="1"/>
</dbReference>
<dbReference type="EMBL" id="BMAT01000196">
    <property type="protein sequence ID" value="GFR61463.1"/>
    <property type="molecule type" value="Genomic_DNA"/>
</dbReference>
<accession>A0AAV4EK20</accession>
<evidence type="ECO:0000256" key="1">
    <source>
        <dbReference type="SAM" id="Phobius"/>
    </source>
</evidence>
<protein>
    <recommendedName>
        <fullName evidence="4">VWA domain-containing protein</fullName>
    </recommendedName>
</protein>
<keyword evidence="3" id="KW-1185">Reference proteome</keyword>
<keyword evidence="1" id="KW-0812">Transmembrane</keyword>